<organism evidence="8 9">
    <name type="scientific">Eutypa lata (strain UCR-EL1)</name>
    <name type="common">Grapevine dieback disease fungus</name>
    <name type="synonym">Eutypa armeniacae</name>
    <dbReference type="NCBI Taxonomy" id="1287681"/>
    <lineage>
        <taxon>Eukaryota</taxon>
        <taxon>Fungi</taxon>
        <taxon>Dikarya</taxon>
        <taxon>Ascomycota</taxon>
        <taxon>Pezizomycotina</taxon>
        <taxon>Sordariomycetes</taxon>
        <taxon>Xylariomycetidae</taxon>
        <taxon>Xylariales</taxon>
        <taxon>Diatrypaceae</taxon>
        <taxon>Eutypa</taxon>
    </lineage>
</organism>
<feature type="compositionally biased region" description="Basic and acidic residues" evidence="6">
    <location>
        <begin position="1"/>
        <end position="10"/>
    </location>
</feature>
<evidence type="ECO:0000256" key="6">
    <source>
        <dbReference type="SAM" id="MobiDB-lite"/>
    </source>
</evidence>
<feature type="transmembrane region" description="Helical" evidence="7">
    <location>
        <begin position="139"/>
        <end position="160"/>
    </location>
</feature>
<keyword evidence="5 7" id="KW-0472">Membrane</keyword>
<feature type="transmembrane region" description="Helical" evidence="7">
    <location>
        <begin position="259"/>
        <end position="280"/>
    </location>
</feature>
<dbReference type="GO" id="GO:0005886">
    <property type="term" value="C:plasma membrane"/>
    <property type="evidence" value="ECO:0007669"/>
    <property type="project" value="TreeGrafter"/>
</dbReference>
<dbReference type="AlphaFoldDB" id="M7SHN0"/>
<protein>
    <submittedName>
        <fullName evidence="8">Putative cytosine-purine permease protein</fullName>
    </submittedName>
</protein>
<dbReference type="PANTHER" id="PTHR30618">
    <property type="entry name" value="NCS1 FAMILY PURINE/PYRIMIDINE TRANSPORTER"/>
    <property type="match status" value="1"/>
</dbReference>
<gene>
    <name evidence="8" type="ORF">UCREL1_9263</name>
</gene>
<dbReference type="FunFam" id="1.10.4160.10:FF:000001">
    <property type="entry name" value="Uracil permease, putative"/>
    <property type="match status" value="1"/>
</dbReference>
<comment type="similarity">
    <text evidence="2">Belongs to the purine-cytosine permease (2.A.39) family.</text>
</comment>
<feature type="transmembrane region" description="Helical" evidence="7">
    <location>
        <begin position="456"/>
        <end position="475"/>
    </location>
</feature>
<sequence length="587" mass="65114">MQPTLVERDPGANNRAPIVPRNSRLNSHDDIHAYAESVILLYFDMDSTMVWMFRFTKLSQFDMAFFNNLKPRSWLTKEYWELHITRDGWSNEDVDVVPEDKRTWRSIDFLWLWLSDGGNVGTMQQAGSIIALGLSWREAAVAIAVGNIIIAAAVTLNGAIGSRHHIPFSIASRASMGFYFSYFAVVSRLALALLYFGINTYIGASCMQIMLRAIWPSFSEYPNALPASAGVTSSKLISYCVFWALQFPLLLIHPRKMRWLFFVKSVCVVAAAFALLGWAVRRTGGAGPIFSQTSKLQGAPKAWAYLSGVNVAISGKTTLALNMPDLMRYAERPSAAYWQMLFIPAVYWVFSFVGIVVASAGQAIYGRLLWDPTEIVAQWVTDNRAAAFFCAFAFGLATLGTNISTNSIAASNDLAFLAPRWLNLRRGAVVTSLVGGWATCPWKIQASAQSLTTFLSGYVVVLAPLLAILVADYWVVSRRRLDVPALYRNKGRYRYVSGVNWRALATLVVVVPINLPGLVNAINKNVEVGDAYARFYRASWFTSAFMAGAVYITLSTLFPPREIEVLVDCNTDEDVIHNTVTPSKDAV</sequence>
<evidence type="ECO:0000256" key="7">
    <source>
        <dbReference type="SAM" id="Phobius"/>
    </source>
</evidence>
<accession>M7SHN0</accession>
<dbReference type="EMBL" id="KB707164">
    <property type="protein sequence ID" value="EMR63783.1"/>
    <property type="molecule type" value="Genomic_DNA"/>
</dbReference>
<feature type="transmembrane region" description="Helical" evidence="7">
    <location>
        <begin position="385"/>
        <end position="403"/>
    </location>
</feature>
<name>M7SHN0_EUTLA</name>
<dbReference type="InterPro" id="IPR001248">
    <property type="entry name" value="Pur-cyt_permease"/>
</dbReference>
<reference evidence="9" key="1">
    <citation type="journal article" date="2013" name="Genome Announc.">
        <title>Draft genome sequence of the grapevine dieback fungus Eutypa lata UCR-EL1.</title>
        <authorList>
            <person name="Blanco-Ulate B."/>
            <person name="Rolshausen P.E."/>
            <person name="Cantu D."/>
        </authorList>
    </citation>
    <scope>NUCLEOTIDE SEQUENCE [LARGE SCALE GENOMIC DNA]</scope>
    <source>
        <strain evidence="9">UCR-EL1</strain>
    </source>
</reference>
<evidence type="ECO:0000256" key="4">
    <source>
        <dbReference type="ARBA" id="ARBA00022989"/>
    </source>
</evidence>
<dbReference type="OrthoDB" id="2018619at2759"/>
<dbReference type="HOGENOM" id="CLU_021555_4_1_1"/>
<dbReference type="Pfam" id="PF02133">
    <property type="entry name" value="Transp_cyt_pur"/>
    <property type="match status" value="1"/>
</dbReference>
<keyword evidence="3 7" id="KW-0812">Transmembrane</keyword>
<feature type="region of interest" description="Disordered" evidence="6">
    <location>
        <begin position="1"/>
        <end position="20"/>
    </location>
</feature>
<feature type="transmembrane region" description="Helical" evidence="7">
    <location>
        <begin position="341"/>
        <end position="365"/>
    </location>
</feature>
<proteinExistence type="inferred from homology"/>
<evidence type="ECO:0000256" key="2">
    <source>
        <dbReference type="ARBA" id="ARBA00008974"/>
    </source>
</evidence>
<dbReference type="Gene3D" id="1.10.4160.10">
    <property type="entry name" value="Hydantoin permease"/>
    <property type="match status" value="1"/>
</dbReference>
<evidence type="ECO:0000313" key="8">
    <source>
        <dbReference type="EMBL" id="EMR63783.1"/>
    </source>
</evidence>
<dbReference type="eggNOG" id="KOG2466">
    <property type="taxonomic scope" value="Eukaryota"/>
</dbReference>
<dbReference type="GO" id="GO:0015205">
    <property type="term" value="F:nucleobase transmembrane transporter activity"/>
    <property type="evidence" value="ECO:0007669"/>
    <property type="project" value="TreeGrafter"/>
</dbReference>
<comment type="subcellular location">
    <subcellularLocation>
        <location evidence="1">Membrane</location>
        <topology evidence="1">Multi-pass membrane protein</topology>
    </subcellularLocation>
</comment>
<dbReference type="PANTHER" id="PTHR30618:SF0">
    <property type="entry name" value="PURINE-URACIL PERMEASE NCS1"/>
    <property type="match status" value="1"/>
</dbReference>
<keyword evidence="9" id="KW-1185">Reference proteome</keyword>
<dbReference type="OMA" id="RWHILYV"/>
<feature type="transmembrane region" description="Helical" evidence="7">
    <location>
        <begin position="495"/>
        <end position="515"/>
    </location>
</feature>
<evidence type="ECO:0000256" key="3">
    <source>
        <dbReference type="ARBA" id="ARBA00022692"/>
    </source>
</evidence>
<evidence type="ECO:0000256" key="5">
    <source>
        <dbReference type="ARBA" id="ARBA00023136"/>
    </source>
</evidence>
<dbReference type="InterPro" id="IPR045225">
    <property type="entry name" value="Uracil/uridine/allantoin_perm"/>
</dbReference>
<evidence type="ECO:0000256" key="1">
    <source>
        <dbReference type="ARBA" id="ARBA00004141"/>
    </source>
</evidence>
<evidence type="ECO:0000313" key="9">
    <source>
        <dbReference type="Proteomes" id="UP000012174"/>
    </source>
</evidence>
<dbReference type="CDD" id="cd11482">
    <property type="entry name" value="SLC-NCS1sbd_NRT1-like"/>
    <property type="match status" value="1"/>
</dbReference>
<feature type="transmembrane region" description="Helical" evidence="7">
    <location>
        <begin position="535"/>
        <end position="554"/>
    </location>
</feature>
<keyword evidence="4 7" id="KW-1133">Transmembrane helix</keyword>
<dbReference type="Proteomes" id="UP000012174">
    <property type="component" value="Unassembled WGS sequence"/>
</dbReference>
<dbReference type="KEGG" id="ela:UCREL1_9263"/>